<dbReference type="InterPro" id="IPR019860">
    <property type="entry name" value="Motility-assoc_ABC_perm_GldF"/>
</dbReference>
<feature type="transmembrane region" description="Helical" evidence="6">
    <location>
        <begin position="50"/>
        <end position="69"/>
    </location>
</feature>
<proteinExistence type="predicted"/>
<evidence type="ECO:0000313" key="9">
    <source>
        <dbReference type="EMBL" id="SFN81289.1"/>
    </source>
</evidence>
<dbReference type="InterPro" id="IPR055396">
    <property type="entry name" value="DUF7088"/>
</dbReference>
<dbReference type="STRING" id="649333.SAMN04487989_104165"/>
<keyword evidence="2" id="KW-1003">Cell membrane</keyword>
<dbReference type="AlphaFoldDB" id="A0A1I5C2R5"/>
<evidence type="ECO:0000256" key="5">
    <source>
        <dbReference type="ARBA" id="ARBA00023136"/>
    </source>
</evidence>
<dbReference type="NCBIfam" id="TIGR03518">
    <property type="entry name" value="ABC_perm_GldF"/>
    <property type="match status" value="1"/>
</dbReference>
<dbReference type="InterPro" id="IPR019196">
    <property type="entry name" value="ABC_transp_unknown"/>
</dbReference>
<accession>A0A1I5C2R5</accession>
<evidence type="ECO:0000256" key="3">
    <source>
        <dbReference type="ARBA" id="ARBA00022692"/>
    </source>
</evidence>
<sequence length="794" mass="89499">MFAILKKEINAFFASSIGYLVIAIFLILNGLFLWLFIGEFNILDNGFADLSSFFLLAPWILLFLIPAVTMRSFSDEKKQGTLELLVTKPISLFKIVLGKYFGAFLLIILALLPTLLYVYTVYQLGNPVGNIDFGSTFGSYLGLLFLAAAYTAIGVFSSSLTDNQIVAFITAVFLCFFFYIGLEGIADFLSSSFIDQIGMNAHYKSISRGVIDTRDLIYFISIVLLFLVLTVRHINTKPIGKKDLAILILLPLGLLVLNIFTHGFYKRFDVTKDKRYTLSQASTAIIESVNSPIVIDVFLDGSNLPSEFRRLQTETRQLLEEFKSENNQIHFNFINPLEDIETREQNIQQLNQRGLKPMQVTVQDAGKSSQEVIFPWALASYNEVTVKIPLIKNKIGADVQELASNSIQHLEYAFADGLSKLTNPKRRKIAILKGNNQLQDAQIFDFAKTIKDYYYLAAFTLDSVQNAPQKTLVDLKTYDLIISAKPTEAFTEAEKLVLDQFTMSGGKSLWLLDRVAIEQDSLFNAAGKNIAIARDLNLTDFFFKYGLRVNPVLINDLYSAPITLATGDGSQSQFQQLPWYYSPLVNATSKHPIVNNLNLIKFDFANQIDTLKNDVQKTILLQSSILTKIDGTPREVSLDMTNEEPNPNNYVNGFQNLAVLLEGNFTSVYKNRVKPFTISDAKNESKPTKMIVIADGDVIKNDVGRNGPLELGFDRWTGQEYGNKDFLLNAVNYLLDDSGLINIRSKDISLAFLDYQKVSDKKTKWQLINIVLPLVFLAVFGILFNFFRKRKYTK</sequence>
<dbReference type="NCBIfam" id="TIGR03521">
    <property type="entry name" value="GldG"/>
    <property type="match status" value="1"/>
</dbReference>
<dbReference type="Pfam" id="PF09822">
    <property type="entry name" value="ABC_transp_aux"/>
    <property type="match status" value="1"/>
</dbReference>
<protein>
    <submittedName>
        <fullName evidence="9">Protein involved in gliding motility GldG</fullName>
    </submittedName>
</protein>
<keyword evidence="4 6" id="KW-1133">Transmembrane helix</keyword>
<dbReference type="Pfam" id="PF23357">
    <property type="entry name" value="DUF7088"/>
    <property type="match status" value="1"/>
</dbReference>
<evidence type="ECO:0000256" key="6">
    <source>
        <dbReference type="SAM" id="Phobius"/>
    </source>
</evidence>
<feature type="transmembrane region" description="Helical" evidence="6">
    <location>
        <begin position="216"/>
        <end position="232"/>
    </location>
</feature>
<feature type="transmembrane region" description="Helical" evidence="6">
    <location>
        <begin position="100"/>
        <end position="119"/>
    </location>
</feature>
<dbReference type="GO" id="GO:0140359">
    <property type="term" value="F:ABC-type transporter activity"/>
    <property type="evidence" value="ECO:0007669"/>
    <property type="project" value="InterPro"/>
</dbReference>
<feature type="domain" description="DUF7088" evidence="8">
    <location>
        <begin position="272"/>
        <end position="379"/>
    </location>
</feature>
<evidence type="ECO:0000256" key="1">
    <source>
        <dbReference type="ARBA" id="ARBA00004651"/>
    </source>
</evidence>
<feature type="domain" description="ABC-type uncharacterised transport system" evidence="7">
    <location>
        <begin position="426"/>
        <end position="730"/>
    </location>
</feature>
<keyword evidence="3 6" id="KW-0812">Transmembrane</keyword>
<name>A0A1I5C2R5_9FLAO</name>
<evidence type="ECO:0000259" key="8">
    <source>
        <dbReference type="Pfam" id="PF23357"/>
    </source>
</evidence>
<reference evidence="10" key="1">
    <citation type="submission" date="2016-10" db="EMBL/GenBank/DDBJ databases">
        <authorList>
            <person name="Varghese N."/>
            <person name="Submissions S."/>
        </authorList>
    </citation>
    <scope>NUCLEOTIDE SEQUENCE [LARGE SCALE GENOMIC DNA]</scope>
    <source>
        <strain evidence="10">DSM 23925</strain>
    </source>
</reference>
<dbReference type="OrthoDB" id="9777219at2"/>
<gene>
    <name evidence="9" type="ORF">SAMN04487989_104165</name>
</gene>
<evidence type="ECO:0000259" key="7">
    <source>
        <dbReference type="Pfam" id="PF09822"/>
    </source>
</evidence>
<organism evidence="9 10">
    <name type="scientific">Bizionia echini</name>
    <dbReference type="NCBI Taxonomy" id="649333"/>
    <lineage>
        <taxon>Bacteria</taxon>
        <taxon>Pseudomonadati</taxon>
        <taxon>Bacteroidota</taxon>
        <taxon>Flavobacteriia</taxon>
        <taxon>Flavobacteriales</taxon>
        <taxon>Flavobacteriaceae</taxon>
        <taxon>Bizionia</taxon>
    </lineage>
</organism>
<feature type="transmembrane region" description="Helical" evidence="6">
    <location>
        <begin position="165"/>
        <end position="182"/>
    </location>
</feature>
<dbReference type="GO" id="GO:0005886">
    <property type="term" value="C:plasma membrane"/>
    <property type="evidence" value="ECO:0007669"/>
    <property type="project" value="UniProtKB-SubCell"/>
</dbReference>
<evidence type="ECO:0000256" key="2">
    <source>
        <dbReference type="ARBA" id="ARBA00022475"/>
    </source>
</evidence>
<dbReference type="InterPro" id="IPR019863">
    <property type="entry name" value="Motility-assoc_ABC-rel_GldG"/>
</dbReference>
<dbReference type="RefSeq" id="WP_092208480.1">
    <property type="nucleotide sequence ID" value="NZ_FOVN01000004.1"/>
</dbReference>
<dbReference type="PANTHER" id="PTHR30294:SF29">
    <property type="entry name" value="MULTIDRUG ABC TRANSPORTER PERMEASE YBHS-RELATED"/>
    <property type="match status" value="1"/>
</dbReference>
<dbReference type="InterPro" id="IPR051449">
    <property type="entry name" value="ABC-2_transporter_component"/>
</dbReference>
<feature type="transmembrane region" description="Helical" evidence="6">
    <location>
        <begin position="12"/>
        <end position="38"/>
    </location>
</feature>
<keyword evidence="5 6" id="KW-0472">Membrane</keyword>
<feature type="transmembrane region" description="Helical" evidence="6">
    <location>
        <begin position="765"/>
        <end position="787"/>
    </location>
</feature>
<dbReference type="Pfam" id="PF12679">
    <property type="entry name" value="ABC2_membrane_2"/>
    <property type="match status" value="1"/>
</dbReference>
<feature type="transmembrane region" description="Helical" evidence="6">
    <location>
        <begin position="244"/>
        <end position="265"/>
    </location>
</feature>
<dbReference type="PANTHER" id="PTHR30294">
    <property type="entry name" value="MEMBRANE COMPONENT OF ABC TRANSPORTER YHHJ-RELATED"/>
    <property type="match status" value="1"/>
</dbReference>
<evidence type="ECO:0000313" key="10">
    <source>
        <dbReference type="Proteomes" id="UP000198705"/>
    </source>
</evidence>
<evidence type="ECO:0000256" key="4">
    <source>
        <dbReference type="ARBA" id="ARBA00022989"/>
    </source>
</evidence>
<keyword evidence="10" id="KW-1185">Reference proteome</keyword>
<comment type="subcellular location">
    <subcellularLocation>
        <location evidence="1">Cell membrane</location>
        <topology evidence="1">Multi-pass membrane protein</topology>
    </subcellularLocation>
</comment>
<dbReference type="Proteomes" id="UP000198705">
    <property type="component" value="Unassembled WGS sequence"/>
</dbReference>
<feature type="transmembrane region" description="Helical" evidence="6">
    <location>
        <begin position="139"/>
        <end position="158"/>
    </location>
</feature>
<dbReference type="EMBL" id="FOVN01000004">
    <property type="protein sequence ID" value="SFN81289.1"/>
    <property type="molecule type" value="Genomic_DNA"/>
</dbReference>